<dbReference type="AlphaFoldDB" id="A0AAW5IDR4"/>
<dbReference type="EMBL" id="JANDWU010000016">
    <property type="protein sequence ID" value="MCP9549760.1"/>
    <property type="molecule type" value="Genomic_DNA"/>
</dbReference>
<organism evidence="1 2">
    <name type="scientific">Segatella copri</name>
    <dbReference type="NCBI Taxonomy" id="165179"/>
    <lineage>
        <taxon>Bacteria</taxon>
        <taxon>Pseudomonadati</taxon>
        <taxon>Bacteroidota</taxon>
        <taxon>Bacteroidia</taxon>
        <taxon>Bacteroidales</taxon>
        <taxon>Prevotellaceae</taxon>
        <taxon>Segatella</taxon>
    </lineage>
</organism>
<name>A0AAW5IDR4_9BACT</name>
<protein>
    <submittedName>
        <fullName evidence="1">Uncharacterized protein</fullName>
    </submittedName>
</protein>
<reference evidence="1" key="1">
    <citation type="submission" date="2022-07" db="EMBL/GenBank/DDBJ databases">
        <title>Prevotella copri.</title>
        <authorList>
            <person name="Yang C."/>
        </authorList>
    </citation>
    <scope>NUCLEOTIDE SEQUENCE</scope>
    <source>
        <strain evidence="1">HF1805</strain>
    </source>
</reference>
<accession>A0AAW5IDR4</accession>
<dbReference type="Proteomes" id="UP001205506">
    <property type="component" value="Unassembled WGS sequence"/>
</dbReference>
<evidence type="ECO:0000313" key="2">
    <source>
        <dbReference type="Proteomes" id="UP001205506"/>
    </source>
</evidence>
<gene>
    <name evidence="1" type="ORF">NNC68_09785</name>
</gene>
<proteinExistence type="predicted"/>
<sequence length="62" mass="6536">MAVPPVIFGGNEPSICQNLLFIKEIFKGSSELASFAPHALKGQKPLAQGIALGNYGRKPVAL</sequence>
<evidence type="ECO:0000313" key="1">
    <source>
        <dbReference type="EMBL" id="MCP9549760.1"/>
    </source>
</evidence>
<comment type="caution">
    <text evidence="1">The sequence shown here is derived from an EMBL/GenBank/DDBJ whole genome shotgun (WGS) entry which is preliminary data.</text>
</comment>